<keyword evidence="1" id="KW-0175">Coiled coil</keyword>
<evidence type="ECO:0000256" key="1">
    <source>
        <dbReference type="SAM" id="Coils"/>
    </source>
</evidence>
<comment type="caution">
    <text evidence="3">The sequence shown here is derived from an EMBL/GenBank/DDBJ whole genome shotgun (WGS) entry which is preliminary data.</text>
</comment>
<dbReference type="PANTHER" id="PTHR43977">
    <property type="entry name" value="STRUCTURAL MAINTENANCE OF CHROMOSOMES PROTEIN 3"/>
    <property type="match status" value="1"/>
</dbReference>
<evidence type="ECO:0000313" key="3">
    <source>
        <dbReference type="EMBL" id="OGD39837.1"/>
    </source>
</evidence>
<feature type="coiled-coil region" evidence="1">
    <location>
        <begin position="248"/>
        <end position="310"/>
    </location>
</feature>
<dbReference type="SUPFAM" id="SSF52540">
    <property type="entry name" value="P-loop containing nucleoside triphosphate hydrolases"/>
    <property type="match status" value="1"/>
</dbReference>
<evidence type="ECO:0000313" key="4">
    <source>
        <dbReference type="Proteomes" id="UP000177197"/>
    </source>
</evidence>
<evidence type="ECO:0000259" key="2">
    <source>
        <dbReference type="Pfam" id="PF02463"/>
    </source>
</evidence>
<sequence length="737" mass="82883">MRLKKLELSGFKSFAQKTTLEFPAGISAIVGPNGSGKSNIVDALRWVLGEQSFKHLRSKAGTDLIWAGSEKKPAQGKAHVALHFDNLDNFFPLDFSEVVIGRKVFKDGANEYYLNESQVRLKDVAELLARSRLGLRGHTIINQGSADSILKASPEDRRGILEEALGLKEFQLKKADAETKLAETRSNLEKARALVTEITPHLRLLRRQAEKFDRREELAASLSDAEDSYFRVILRDLILARSKVLQGKEALLQDVRQKQAIFEEKQKELEEKSKSMPASSEAVSRIEQDLSELSRERLDIQRQLGRLEGLIEAAKKVDPQKAKTLEAVLAVKIRFWSKRLEAALKYADFRQARDIVTNTVKEIKDISRCFDIKSYDKILAMVDIIGDDKKESSPYSEERGRFQSSLAKIEKDDAVLRVKLAELRGSDFAWREDYLATQKNLDMERRAIGQLEESLRGVLFEEEKIKLKEDDVKTKMWAAGKNLDEFIKKYFSSSMAEVEVATTAETAMAPAIDFLELENKIAKLRRELIEIGGIDTAVVQEYGETSKRHEFLISEIADLEKAHGSLKNLIVDLNAKISTDFKIGFAKINEEFNRYFRMMFDGGSARLSEAALEDTDITGIDIHVNVPQKRVRDLNLLSGGERSLVSIAILFAIVAISTPPFLILDEIDAALDESNAQRFAKMLSDLVKSTQFILITHNRATMEAAEVLYGVTMTDDGVSKLFSLKLTDAVETIKGVV</sequence>
<protein>
    <recommendedName>
        <fullName evidence="2">RecF/RecN/SMC N-terminal domain-containing protein</fullName>
    </recommendedName>
</protein>
<dbReference type="InterPro" id="IPR027417">
    <property type="entry name" value="P-loop_NTPase"/>
</dbReference>
<name>A0A1F5CAH5_9BACT</name>
<proteinExistence type="predicted"/>
<feature type="domain" description="RecF/RecN/SMC N-terminal" evidence="2">
    <location>
        <begin position="3"/>
        <end position="719"/>
    </location>
</feature>
<dbReference type="Pfam" id="PF02463">
    <property type="entry name" value="SMC_N"/>
    <property type="match status" value="1"/>
</dbReference>
<accession>A0A1F5CAH5</accession>
<dbReference type="EMBL" id="MEYV01000017">
    <property type="protein sequence ID" value="OGD39837.1"/>
    <property type="molecule type" value="Genomic_DNA"/>
</dbReference>
<reference evidence="3 4" key="1">
    <citation type="journal article" date="2016" name="Nat. Commun.">
        <title>Thousands of microbial genomes shed light on interconnected biogeochemical processes in an aquifer system.</title>
        <authorList>
            <person name="Anantharaman K."/>
            <person name="Brown C.T."/>
            <person name="Hug L.A."/>
            <person name="Sharon I."/>
            <person name="Castelle C.J."/>
            <person name="Probst A.J."/>
            <person name="Thomas B.C."/>
            <person name="Singh A."/>
            <person name="Wilkins M.J."/>
            <person name="Karaoz U."/>
            <person name="Brodie E.L."/>
            <person name="Williams K.H."/>
            <person name="Hubbard S.S."/>
            <person name="Banfield J.F."/>
        </authorList>
    </citation>
    <scope>NUCLEOTIDE SEQUENCE [LARGE SCALE GENOMIC DNA]</scope>
</reference>
<gene>
    <name evidence="3" type="ORF">A3I30_00300</name>
</gene>
<dbReference type="InterPro" id="IPR003395">
    <property type="entry name" value="RecF/RecN/SMC_N"/>
</dbReference>
<dbReference type="AlphaFoldDB" id="A0A1F5CAH5"/>
<feature type="coiled-coil region" evidence="1">
    <location>
        <begin position="167"/>
        <end position="194"/>
    </location>
</feature>
<organism evidence="3 4">
    <name type="scientific">Candidatus Azambacteria bacterium RIFCSPLOWO2_02_FULL_44_14</name>
    <dbReference type="NCBI Taxonomy" id="1797306"/>
    <lineage>
        <taxon>Bacteria</taxon>
        <taxon>Candidatus Azamiibacteriota</taxon>
    </lineage>
</organism>
<dbReference type="Proteomes" id="UP000177197">
    <property type="component" value="Unassembled WGS sequence"/>
</dbReference>
<dbReference type="Gene3D" id="3.40.50.300">
    <property type="entry name" value="P-loop containing nucleotide triphosphate hydrolases"/>
    <property type="match status" value="2"/>
</dbReference>